<reference evidence="2 3" key="1">
    <citation type="journal article" date="2019" name="Sci. Rep.">
        <title>A high-quality genome of Eragrostis curvula grass provides insights into Poaceae evolution and supports new strategies to enhance forage quality.</title>
        <authorList>
            <person name="Carballo J."/>
            <person name="Santos B.A.C.M."/>
            <person name="Zappacosta D."/>
            <person name="Garbus I."/>
            <person name="Selva J.P."/>
            <person name="Gallo C.A."/>
            <person name="Diaz A."/>
            <person name="Albertini E."/>
            <person name="Caccamo M."/>
            <person name="Echenique V."/>
        </authorList>
    </citation>
    <scope>NUCLEOTIDE SEQUENCE [LARGE SCALE GENOMIC DNA]</scope>
    <source>
        <strain evidence="3">cv. Victoria</strain>
        <tissue evidence="2">Leaf</tissue>
    </source>
</reference>
<accession>A0A5J9TUH9</accession>
<evidence type="ECO:0000313" key="3">
    <source>
        <dbReference type="Proteomes" id="UP000324897"/>
    </source>
</evidence>
<evidence type="ECO:0000313" key="2">
    <source>
        <dbReference type="EMBL" id="TVU15052.1"/>
    </source>
</evidence>
<sequence>GTLRVGLGFGRRAKGPYESFGPIRSCFFGSAYARREAATFTSKKKKKKKKEKPRPGRRRVGRSPLRSSSATELRRESEQLQSAPETQT</sequence>
<name>A0A5J9TUH9_9POAL</name>
<organism evidence="2 3">
    <name type="scientific">Eragrostis curvula</name>
    <name type="common">weeping love grass</name>
    <dbReference type="NCBI Taxonomy" id="38414"/>
    <lineage>
        <taxon>Eukaryota</taxon>
        <taxon>Viridiplantae</taxon>
        <taxon>Streptophyta</taxon>
        <taxon>Embryophyta</taxon>
        <taxon>Tracheophyta</taxon>
        <taxon>Spermatophyta</taxon>
        <taxon>Magnoliopsida</taxon>
        <taxon>Liliopsida</taxon>
        <taxon>Poales</taxon>
        <taxon>Poaceae</taxon>
        <taxon>PACMAD clade</taxon>
        <taxon>Chloridoideae</taxon>
        <taxon>Eragrostideae</taxon>
        <taxon>Eragrostidinae</taxon>
        <taxon>Eragrostis</taxon>
    </lineage>
</organism>
<feature type="region of interest" description="Disordered" evidence="1">
    <location>
        <begin position="38"/>
        <end position="88"/>
    </location>
</feature>
<dbReference type="EMBL" id="RWGY01000031">
    <property type="protein sequence ID" value="TVU15052.1"/>
    <property type="molecule type" value="Genomic_DNA"/>
</dbReference>
<gene>
    <name evidence="2" type="ORF">EJB05_38554</name>
</gene>
<feature type="compositionally biased region" description="Basic residues" evidence="1">
    <location>
        <begin position="42"/>
        <end position="61"/>
    </location>
</feature>
<evidence type="ECO:0000256" key="1">
    <source>
        <dbReference type="SAM" id="MobiDB-lite"/>
    </source>
</evidence>
<dbReference type="Gramene" id="TVU15052">
    <property type="protein sequence ID" value="TVU15052"/>
    <property type="gene ID" value="EJB05_38554"/>
</dbReference>
<keyword evidence="3" id="KW-1185">Reference proteome</keyword>
<feature type="compositionally biased region" description="Polar residues" evidence="1">
    <location>
        <begin position="79"/>
        <end position="88"/>
    </location>
</feature>
<feature type="non-terminal residue" evidence="2">
    <location>
        <position position="1"/>
    </location>
</feature>
<dbReference type="Proteomes" id="UP000324897">
    <property type="component" value="Unassembled WGS sequence"/>
</dbReference>
<dbReference type="AlphaFoldDB" id="A0A5J9TUH9"/>
<proteinExistence type="predicted"/>
<protein>
    <submittedName>
        <fullName evidence="2">Uncharacterized protein</fullName>
    </submittedName>
</protein>
<comment type="caution">
    <text evidence="2">The sequence shown here is derived from an EMBL/GenBank/DDBJ whole genome shotgun (WGS) entry which is preliminary data.</text>
</comment>